<gene>
    <name evidence="2" type="ORF">P0082_00660</name>
</gene>
<protein>
    <submittedName>
        <fullName evidence="2">CehA/McbA family metallohydrolase</fullName>
    </submittedName>
</protein>
<dbReference type="RefSeq" id="WP_326927584.1">
    <property type="nucleotide sequence ID" value="NZ_CP123443.1"/>
</dbReference>
<keyword evidence="3" id="KW-1185">Reference proteome</keyword>
<accession>A0ABY8MHT0</accession>
<dbReference type="InterPro" id="IPR016195">
    <property type="entry name" value="Pol/histidinol_Pase-like"/>
</dbReference>
<evidence type="ECO:0000313" key="3">
    <source>
        <dbReference type="Proteomes" id="UP001228690"/>
    </source>
</evidence>
<dbReference type="CDD" id="cd07432">
    <property type="entry name" value="PHP_HisPPase"/>
    <property type="match status" value="1"/>
</dbReference>
<evidence type="ECO:0000256" key="1">
    <source>
        <dbReference type="SAM" id="MobiDB-lite"/>
    </source>
</evidence>
<evidence type="ECO:0000313" key="2">
    <source>
        <dbReference type="EMBL" id="WGK69401.1"/>
    </source>
</evidence>
<feature type="region of interest" description="Disordered" evidence="1">
    <location>
        <begin position="1"/>
        <end position="22"/>
    </location>
</feature>
<sequence>MNQKQCLQFSREFPPGEGKSYSRVPFEVPPNTEYIVIRGRYKIEGGSGGTIDIGLADAEDRTRGWSGNLNRLQQIFLGEEQASLGYLAGPLQPGTWNILLGESRKHSCPIAVKLELELLPCKPRIVRGDVHGHSLYSDGAHSIETKLQMARENGLDFLGFTDHNSVAQNFCLPVNPDVLLLPSCEITTYNGHLNIFGYRERRIPNFMCRSSEDVRQVLTDLKDQAASGTNQGLWIQLNHPIRNNDVAGCQWNWDYDMPFDWIEVWNGSWNQNSIANVRKWQDFLEQGRFLPAVANSDFHCVEIKRQGYPCNNVWVAKKTEREILLALANGHNYVTAEPLPKRSFGAFCRLGGKTEEVLFGSTVRLAAGSTKVAGDLKEGEASEDFLVLELTVAKSYLAELEILLLRVWNEFGLCLELEPDPASFRACEESDSHDHKFCLELDAKGRPQNLPYPCFQRDFQGQQHGETGVRAARADQADFRAGNAARPFLRFELFELDSAGLCSTKESHAERHKEAHGESQEKALLLTNPIFLESVRPDVSVSGK</sequence>
<dbReference type="EMBL" id="CP123443">
    <property type="protein sequence ID" value="WGK69401.1"/>
    <property type="molecule type" value="Genomic_DNA"/>
</dbReference>
<dbReference type="SUPFAM" id="SSF89550">
    <property type="entry name" value="PHP domain-like"/>
    <property type="match status" value="1"/>
</dbReference>
<proteinExistence type="predicted"/>
<organism evidence="2 3">
    <name type="scientific">Candidatus Haliotispira prima</name>
    <dbReference type="NCBI Taxonomy" id="3034016"/>
    <lineage>
        <taxon>Bacteria</taxon>
        <taxon>Pseudomonadati</taxon>
        <taxon>Spirochaetota</taxon>
        <taxon>Spirochaetia</taxon>
        <taxon>Spirochaetales</taxon>
        <taxon>Spirochaetaceae</taxon>
        <taxon>Candidatus Haliotispira</taxon>
    </lineage>
</organism>
<dbReference type="Proteomes" id="UP001228690">
    <property type="component" value="Chromosome"/>
</dbReference>
<name>A0ABY8MHT0_9SPIO</name>
<dbReference type="PANTHER" id="PTHR42924">
    <property type="entry name" value="EXONUCLEASE"/>
    <property type="match status" value="1"/>
</dbReference>
<dbReference type="NCBIfam" id="NF038032">
    <property type="entry name" value="CehA_McbA_metalo"/>
    <property type="match status" value="1"/>
</dbReference>
<reference evidence="2 3" key="1">
    <citation type="submission" date="2023-04" db="EMBL/GenBank/DDBJ databases">
        <title>Spirochaete genome identified in red abalone sample constitutes a novel genus.</title>
        <authorList>
            <person name="Sharma S.P."/>
            <person name="Purcell C.M."/>
            <person name="Hyde J.R."/>
            <person name="Severin A.J."/>
        </authorList>
    </citation>
    <scope>NUCLEOTIDE SEQUENCE [LARGE SCALE GENOMIC DNA]</scope>
    <source>
        <strain evidence="2 3">SP-2023</strain>
    </source>
</reference>
<dbReference type="Gene3D" id="3.20.20.140">
    <property type="entry name" value="Metal-dependent hydrolases"/>
    <property type="match status" value="1"/>
</dbReference>
<dbReference type="InterPro" id="IPR052018">
    <property type="entry name" value="PHP_domain"/>
</dbReference>
<dbReference type="PANTHER" id="PTHR42924:SF3">
    <property type="entry name" value="POLYMERASE_HISTIDINOL PHOSPHATASE N-TERMINAL DOMAIN-CONTAINING PROTEIN"/>
    <property type="match status" value="1"/>
</dbReference>